<evidence type="ECO:0000313" key="4">
    <source>
        <dbReference type="Proteomes" id="UP000230914"/>
    </source>
</evidence>
<dbReference type="Proteomes" id="UP000230914">
    <property type="component" value="Unassembled WGS sequence"/>
</dbReference>
<evidence type="ECO:0000256" key="1">
    <source>
        <dbReference type="SAM" id="Coils"/>
    </source>
</evidence>
<feature type="compositionally biased region" description="Basic residues" evidence="2">
    <location>
        <begin position="151"/>
        <end position="160"/>
    </location>
</feature>
<feature type="compositionally biased region" description="Pro residues" evidence="2">
    <location>
        <begin position="141"/>
        <end position="150"/>
    </location>
</feature>
<feature type="coiled-coil region" evidence="1">
    <location>
        <begin position="182"/>
        <end position="245"/>
    </location>
</feature>
<protein>
    <submittedName>
        <fullName evidence="3">Uncharacterized protein</fullName>
    </submittedName>
</protein>
<sequence>MSRRIDIELTSALEDGSWTWRAAGARQPRGVLDGSILPSEAKVGDQIKVEVDQELDGITVLSVVQGRAKAERTDLLELLPVEKEFTPVVETRAPGGRKGRDGRGRGRGRRDGERRGRGRGRDGEGGRGRGRRGDRDRGPRFAPPPELPMRPRPKRLKPGKAHRNEVLAGLPDEQRPIAELALQGMNAVRKRVRAENEAAKKDGKPEMPEATVLKMAEDLLPKLRVAEWLDRAEAAQRQMETLDLRDLRSVVAAAGDPVVARDESTTALAEEMKQALLVKQEQELQLWFGDVDAALAVGRVVRALRLSSQPPKAGVPFPGDISQRLIDSTNAALAPMDSPERWSTMLEAAAFSPIRLAVQPTRIPDVVNDDLLATVKRLAPLLPQVAAMFDVEVDPDAPMPKPLRQGPRGRQRGNERRGGRDDRRSQRRRDQSGGDKAAPKIDAKPSDPPAKADDQPSDAPATTDDQS</sequence>
<feature type="region of interest" description="Disordered" evidence="2">
    <location>
        <begin position="87"/>
        <end position="160"/>
    </location>
</feature>
<accession>A0A2G6KAD2</accession>
<feature type="compositionally biased region" description="Basic and acidic residues" evidence="2">
    <location>
        <begin position="412"/>
        <end position="454"/>
    </location>
</feature>
<proteinExistence type="predicted"/>
<reference evidence="3 4" key="1">
    <citation type="submission" date="2017-10" db="EMBL/GenBank/DDBJ databases">
        <title>Novel microbial diversity and functional potential in the marine mammal oral microbiome.</title>
        <authorList>
            <person name="Dudek N.K."/>
            <person name="Sun C.L."/>
            <person name="Burstein D."/>
            <person name="Kantor R.S."/>
            <person name="Aliaga Goltsman D.S."/>
            <person name="Bik E.M."/>
            <person name="Thomas B.C."/>
            <person name="Banfield J.F."/>
            <person name="Relman D.A."/>
        </authorList>
    </citation>
    <scope>NUCLEOTIDE SEQUENCE [LARGE SCALE GENOMIC DNA]</scope>
    <source>
        <strain evidence="3">DOLJORAL78_61_10</strain>
    </source>
</reference>
<evidence type="ECO:0000313" key="3">
    <source>
        <dbReference type="EMBL" id="PIE31739.1"/>
    </source>
</evidence>
<feature type="compositionally biased region" description="Basic and acidic residues" evidence="2">
    <location>
        <begin position="98"/>
        <end position="139"/>
    </location>
</feature>
<gene>
    <name evidence="3" type="ORF">CSA55_05010</name>
</gene>
<evidence type="ECO:0000256" key="2">
    <source>
        <dbReference type="SAM" id="MobiDB-lite"/>
    </source>
</evidence>
<organism evidence="3 4">
    <name type="scientific">Ilumatobacter coccineus</name>
    <dbReference type="NCBI Taxonomy" id="467094"/>
    <lineage>
        <taxon>Bacteria</taxon>
        <taxon>Bacillati</taxon>
        <taxon>Actinomycetota</taxon>
        <taxon>Acidimicrobiia</taxon>
        <taxon>Acidimicrobiales</taxon>
        <taxon>Ilumatobacteraceae</taxon>
        <taxon>Ilumatobacter</taxon>
    </lineage>
</organism>
<comment type="caution">
    <text evidence="3">The sequence shown here is derived from an EMBL/GenBank/DDBJ whole genome shotgun (WGS) entry which is preliminary data.</text>
</comment>
<name>A0A2G6KAD2_9ACTN</name>
<dbReference type="EMBL" id="PDSL01000067">
    <property type="protein sequence ID" value="PIE31739.1"/>
    <property type="molecule type" value="Genomic_DNA"/>
</dbReference>
<keyword evidence="1" id="KW-0175">Coiled coil</keyword>
<feature type="region of interest" description="Disordered" evidence="2">
    <location>
        <begin position="393"/>
        <end position="467"/>
    </location>
</feature>
<dbReference type="AlphaFoldDB" id="A0A2G6KAD2"/>